<keyword evidence="5" id="KW-0418">Kinase</keyword>
<protein>
    <recommendedName>
        <fullName evidence="2">Nucleoside diphosphate kinase</fullName>
    </recommendedName>
</protein>
<gene>
    <name evidence="10" type="ORF">H0H81_007631</name>
</gene>
<dbReference type="OrthoDB" id="2162449at2759"/>
<dbReference type="InterPro" id="IPR034907">
    <property type="entry name" value="NDK-like_dom"/>
</dbReference>
<dbReference type="SMART" id="SM00562">
    <property type="entry name" value="NDK"/>
    <property type="match status" value="1"/>
</dbReference>
<evidence type="ECO:0000313" key="11">
    <source>
        <dbReference type="Proteomes" id="UP000717328"/>
    </source>
</evidence>
<keyword evidence="6" id="KW-0067">ATP-binding</keyword>
<feature type="compositionally biased region" description="Polar residues" evidence="8">
    <location>
        <begin position="421"/>
        <end position="445"/>
    </location>
</feature>
<sequence>MSSPHDTASPTLLSSPSPPAPITRTVAIIKPHALVHRFDIEPRIQEAGFEIVKERQMEFDTETDPDTLFELFGEDAASFSEGPVWVYVLERRRAAQVWLTLMGHPDPATARLTAPTSLRALYGVSHAQNAVMGSADADIAEVQITSIFASSPPFPTTDLPDVGVDTEEERSVRTALLQSQSDEGYAASNPSSGGGGSAAKSITKRNPTFRARPVPATNATPDIVPRTTRAAALRAGQVVEPKRVGPRRPLSKEQLAKTFENIPGHRRRESIPVASTAAPAIVPRMTRAASLRLGIKQDPPRRRTLSTEEVAKAKTAFDGIPGHKRRESIAVASIKAPSIAPRLNRTVALRQQKEKEQGPPSSFMFRGATAQKLPGLSRSNSHSSLKVSSTPAAAPAPAPATRPTRQAPRPSAVPPVRSTAVKRSSSVSGTTRLPPKATSTATSDSSPEDGNAKAPPPARRVPRPSSVAANPTIPPRTNRSAALRAAKLEAEQAAAATAARKSAAARKKVPPSSFKAVAA</sequence>
<dbReference type="AlphaFoldDB" id="A0A9P7K4X1"/>
<feature type="domain" description="Nucleoside diphosphate kinase-like" evidence="9">
    <location>
        <begin position="22"/>
        <end position="155"/>
    </location>
</feature>
<dbReference type="GO" id="GO:0005524">
    <property type="term" value="F:ATP binding"/>
    <property type="evidence" value="ECO:0007669"/>
    <property type="project" value="UniProtKB-KW"/>
</dbReference>
<organism evidence="10 11">
    <name type="scientific">Sphagnurus paluster</name>
    <dbReference type="NCBI Taxonomy" id="117069"/>
    <lineage>
        <taxon>Eukaryota</taxon>
        <taxon>Fungi</taxon>
        <taxon>Dikarya</taxon>
        <taxon>Basidiomycota</taxon>
        <taxon>Agaricomycotina</taxon>
        <taxon>Agaricomycetes</taxon>
        <taxon>Agaricomycetidae</taxon>
        <taxon>Agaricales</taxon>
        <taxon>Tricholomatineae</taxon>
        <taxon>Lyophyllaceae</taxon>
        <taxon>Sphagnurus</taxon>
    </lineage>
</organism>
<dbReference type="PANTHER" id="PTHR46161">
    <property type="entry name" value="NUCLEOSIDE DIPHOSPHATE KINASE"/>
    <property type="match status" value="1"/>
</dbReference>
<evidence type="ECO:0000256" key="7">
    <source>
        <dbReference type="PROSITE-ProRule" id="PRU00706"/>
    </source>
</evidence>
<reference evidence="10" key="2">
    <citation type="submission" date="2021-10" db="EMBL/GenBank/DDBJ databases">
        <title>Phylogenomics reveals ancestral predisposition of the termite-cultivated fungus Termitomyces towards a domesticated lifestyle.</title>
        <authorList>
            <person name="Auxier B."/>
            <person name="Grum-Grzhimaylo A."/>
            <person name="Cardenas M.E."/>
            <person name="Lodge J.D."/>
            <person name="Laessoe T."/>
            <person name="Pedersen O."/>
            <person name="Smith M.E."/>
            <person name="Kuyper T.W."/>
            <person name="Franco-Molano E.A."/>
            <person name="Baroni T.J."/>
            <person name="Aanen D.K."/>
        </authorList>
    </citation>
    <scope>NUCLEOTIDE SEQUENCE</scope>
    <source>
        <strain evidence="10">D49</strain>
    </source>
</reference>
<dbReference type="Pfam" id="PF00334">
    <property type="entry name" value="NDK"/>
    <property type="match status" value="1"/>
</dbReference>
<dbReference type="EMBL" id="JABCKI010005918">
    <property type="protein sequence ID" value="KAG5636554.1"/>
    <property type="molecule type" value="Genomic_DNA"/>
</dbReference>
<evidence type="ECO:0000259" key="9">
    <source>
        <dbReference type="SMART" id="SM00562"/>
    </source>
</evidence>
<feature type="region of interest" description="Disordered" evidence="8">
    <location>
        <begin position="155"/>
        <end position="222"/>
    </location>
</feature>
<dbReference type="Gene3D" id="3.30.70.141">
    <property type="entry name" value="Nucleoside diphosphate kinase-like domain"/>
    <property type="match status" value="1"/>
</dbReference>
<evidence type="ECO:0000256" key="8">
    <source>
        <dbReference type="SAM" id="MobiDB-lite"/>
    </source>
</evidence>
<keyword evidence="4" id="KW-0547">Nucleotide-binding</keyword>
<evidence type="ECO:0000256" key="5">
    <source>
        <dbReference type="ARBA" id="ARBA00022777"/>
    </source>
</evidence>
<evidence type="ECO:0000256" key="6">
    <source>
        <dbReference type="ARBA" id="ARBA00022840"/>
    </source>
</evidence>
<reference evidence="10" key="1">
    <citation type="submission" date="2021-02" db="EMBL/GenBank/DDBJ databases">
        <authorList>
            <person name="Nieuwenhuis M."/>
            <person name="Van De Peppel L.J.J."/>
        </authorList>
    </citation>
    <scope>NUCLEOTIDE SEQUENCE</scope>
    <source>
        <strain evidence="10">D49</strain>
    </source>
</reference>
<dbReference type="Proteomes" id="UP000717328">
    <property type="component" value="Unassembled WGS sequence"/>
</dbReference>
<comment type="caution">
    <text evidence="7">Lacks conserved residue(s) required for the propagation of feature annotation.</text>
</comment>
<keyword evidence="3" id="KW-0808">Transferase</keyword>
<proteinExistence type="inferred from homology"/>
<evidence type="ECO:0000256" key="4">
    <source>
        <dbReference type="ARBA" id="ARBA00022741"/>
    </source>
</evidence>
<dbReference type="SUPFAM" id="SSF54919">
    <property type="entry name" value="Nucleoside diphosphate kinase, NDK"/>
    <property type="match status" value="1"/>
</dbReference>
<feature type="compositionally biased region" description="Low complexity" evidence="8">
    <location>
        <begin position="401"/>
        <end position="410"/>
    </location>
</feature>
<dbReference type="PROSITE" id="PS51374">
    <property type="entry name" value="NDPK_LIKE"/>
    <property type="match status" value="1"/>
</dbReference>
<evidence type="ECO:0000256" key="3">
    <source>
        <dbReference type="ARBA" id="ARBA00022679"/>
    </source>
</evidence>
<name>A0A9P7K4X1_9AGAR</name>
<dbReference type="GO" id="GO:0016301">
    <property type="term" value="F:kinase activity"/>
    <property type="evidence" value="ECO:0007669"/>
    <property type="project" value="UniProtKB-KW"/>
</dbReference>
<evidence type="ECO:0000256" key="2">
    <source>
        <dbReference type="ARBA" id="ARBA00017632"/>
    </source>
</evidence>
<comment type="similarity">
    <text evidence="1 7">Belongs to the NDK family.</text>
</comment>
<keyword evidence="11" id="KW-1185">Reference proteome</keyword>
<feature type="region of interest" description="Disordered" evidence="8">
    <location>
        <begin position="373"/>
        <end position="481"/>
    </location>
</feature>
<evidence type="ECO:0000313" key="10">
    <source>
        <dbReference type="EMBL" id="KAG5636554.1"/>
    </source>
</evidence>
<evidence type="ECO:0000256" key="1">
    <source>
        <dbReference type="ARBA" id="ARBA00008142"/>
    </source>
</evidence>
<comment type="caution">
    <text evidence="10">The sequence shown here is derived from an EMBL/GenBank/DDBJ whole genome shotgun (WGS) entry which is preliminary data.</text>
</comment>
<feature type="region of interest" description="Disordered" evidence="8">
    <location>
        <begin position="496"/>
        <end position="519"/>
    </location>
</feature>
<dbReference type="InterPro" id="IPR036850">
    <property type="entry name" value="NDK-like_dom_sf"/>
</dbReference>
<accession>A0A9P7K4X1</accession>
<feature type="compositionally biased region" description="Polar residues" evidence="8">
    <location>
        <begin position="377"/>
        <end position="387"/>
    </location>
</feature>
<dbReference type="PANTHER" id="PTHR46161:SF3">
    <property type="entry name" value="NUCLEOSIDE DIPHOSPHATE KINASE DDB_G0292928-RELATED"/>
    <property type="match status" value="1"/>
</dbReference>